<dbReference type="Proteomes" id="UP000253664">
    <property type="component" value="Unassembled WGS sequence"/>
</dbReference>
<evidence type="ECO:0000256" key="3">
    <source>
        <dbReference type="ARBA" id="ARBA00023295"/>
    </source>
</evidence>
<keyword evidence="8" id="KW-1185">Reference proteome</keyword>
<proteinExistence type="inferred from homology"/>
<evidence type="ECO:0000256" key="1">
    <source>
        <dbReference type="ARBA" id="ARBA00007401"/>
    </source>
</evidence>
<dbReference type="InterPro" id="IPR013783">
    <property type="entry name" value="Ig-like_fold"/>
</dbReference>
<dbReference type="AlphaFoldDB" id="A0A367LBL3"/>
<evidence type="ECO:0000256" key="2">
    <source>
        <dbReference type="ARBA" id="ARBA00022801"/>
    </source>
</evidence>
<evidence type="ECO:0000259" key="4">
    <source>
        <dbReference type="Pfam" id="PF00703"/>
    </source>
</evidence>
<organism evidence="7 8">
    <name type="scientific">Ophiocordyceps polyrhachis-furcata BCC 54312</name>
    <dbReference type="NCBI Taxonomy" id="1330021"/>
    <lineage>
        <taxon>Eukaryota</taxon>
        <taxon>Fungi</taxon>
        <taxon>Dikarya</taxon>
        <taxon>Ascomycota</taxon>
        <taxon>Pezizomycotina</taxon>
        <taxon>Sordariomycetes</taxon>
        <taxon>Hypocreomycetidae</taxon>
        <taxon>Hypocreales</taxon>
        <taxon>Ophiocordycipitaceae</taxon>
        <taxon>Ophiocordyceps</taxon>
    </lineage>
</organism>
<gene>
    <name evidence="7" type="ORF">L249_7740</name>
</gene>
<dbReference type="InterPro" id="IPR006102">
    <property type="entry name" value="Ig-like_GH2"/>
</dbReference>
<reference evidence="7 8" key="1">
    <citation type="journal article" date="2015" name="BMC Genomics">
        <title>Insights from the genome of Ophiocordyceps polyrhachis-furcata to pathogenicity and host specificity in insect fungi.</title>
        <authorList>
            <person name="Wichadakul D."/>
            <person name="Kobmoo N."/>
            <person name="Ingsriswang S."/>
            <person name="Tangphatsornruang S."/>
            <person name="Chantasingh D."/>
            <person name="Luangsa-ard J.J."/>
            <person name="Eurwilaichitr L."/>
        </authorList>
    </citation>
    <scope>NUCLEOTIDE SEQUENCE [LARGE SCALE GENOMIC DNA]</scope>
    <source>
        <strain evidence="7 8">BCC 54312</strain>
    </source>
</reference>
<feature type="domain" description="Glycoside hydrolase family 2 immunoglobulin-like beta-sandwich" evidence="4">
    <location>
        <begin position="220"/>
        <end position="322"/>
    </location>
</feature>
<evidence type="ECO:0000313" key="8">
    <source>
        <dbReference type="Proteomes" id="UP000253664"/>
    </source>
</evidence>
<evidence type="ECO:0000259" key="5">
    <source>
        <dbReference type="Pfam" id="PF18368"/>
    </source>
</evidence>
<dbReference type="Gene3D" id="2.60.120.260">
    <property type="entry name" value="Galactose-binding domain-like"/>
    <property type="match status" value="1"/>
</dbReference>
<dbReference type="STRING" id="1330021.A0A367LBL3"/>
<accession>A0A367LBL3</accession>
<dbReference type="InterPro" id="IPR017853">
    <property type="entry name" value="GH"/>
</dbReference>
<dbReference type="Pfam" id="PF18368">
    <property type="entry name" value="Ig_GlcNase"/>
    <property type="match status" value="1"/>
</dbReference>
<dbReference type="InterPro" id="IPR041351">
    <property type="entry name" value="Ig_GlcNase"/>
</dbReference>
<name>A0A367LBL3_9HYPO</name>
<keyword evidence="2" id="KW-0378">Hydrolase</keyword>
<dbReference type="Gene3D" id="3.20.20.80">
    <property type="entry name" value="Glycosidases"/>
    <property type="match status" value="1"/>
</dbReference>
<comment type="similarity">
    <text evidence="1">Belongs to the glycosyl hydrolase 2 family.</text>
</comment>
<dbReference type="SUPFAM" id="SSF49303">
    <property type="entry name" value="beta-Galactosidase/glucuronidase domain"/>
    <property type="match status" value="3"/>
</dbReference>
<keyword evidence="3" id="KW-0326">Glycosidase</keyword>
<dbReference type="InterPro" id="IPR036156">
    <property type="entry name" value="Beta-gal/glucu_dom_sf"/>
</dbReference>
<protein>
    <submittedName>
        <fullName evidence="7">Uncharacterized protein</fullName>
    </submittedName>
</protein>
<dbReference type="SUPFAM" id="SSF49785">
    <property type="entry name" value="Galactose-binding domain-like"/>
    <property type="match status" value="1"/>
</dbReference>
<dbReference type="InterPro" id="IPR043534">
    <property type="entry name" value="EBDG/EBM"/>
</dbReference>
<evidence type="ECO:0000313" key="7">
    <source>
        <dbReference type="EMBL" id="RCI11804.1"/>
    </source>
</evidence>
<sequence length="889" mass="99269">MSRYGYALLIVGLEAVGQISGSMLRDAGHRVAIPNWDLQSSSSVDEDLNQVSLPGHNTSDWHHVETSRCTIMGCLLALGIYNDSDLWYSDNLDRVDGSQFSVPWVYRHEFPLLPQQGQHYFVETHGITSKADLYLNGKQVASSETQAGSFGGHTYDITDVISRRNALAVVAHPGDFNYNLIQGFVDWNPSPPDNSTGVWRDVHVKQTGPVKMGSVSVSIDDMSTASATVTLRAEAQNLEEEEVRVLVLSKVTDPSGRDTFFRAAMAHLPPKGSSAVELSHKVDRPKIWWPRQWGEQPLYASELVLLVDSKVSDLSRETFGIRTVTSSVNEHNDTIFRVNDRPFQVLGGGYAPDHFLRWDKERFLTIARYVLDMGLNTIRLEGMLEHPEMYQVADELGIMIMAGWVCCSKWEAWKHNRDLNVAPFPAWVDGDYEIAAASMRHEAAMLQSHASILAFLVGSDSWPDDRATKIYVESLRAASWQTPIIASAAKRGYPEMLGPSGLKMEGPYDWVPPSYWFDGGDRLGSAFGFGSELGSGVGTPEHGSLAGFLSPADLDDLWMKPGGNQFHMSPSRSPFANRSIYNQALFARYGKPTSLKDYLLKSQVMDYEATRAQHEAYASRWNARRPATGSIYWMLNGAWPSLHWSLFDYALHPAGAYYGVKAACRVQHVVYDCVDRSVWMINRSLDRTGGRRIAVELIDLNGTSLYQETFRTVSQANTAAKVGSLSPGMDGVTDVALLRLLLHDDDDDDEGIMLSRNVYWVSKEEDGLDWDRSTWFFTPVSKYADLQPLLSQAQLGQVTIDILSSQVDDDGQRRISLELVNESPRPAIFVRVSIVDDDDEEVKPVFWSDNYLTLWPDERLGLEVRFKDTSSFRVTVRVGGGLTVSASVQ</sequence>
<dbReference type="OrthoDB" id="408532at2759"/>
<dbReference type="GO" id="GO:0004553">
    <property type="term" value="F:hydrolase activity, hydrolyzing O-glycosyl compounds"/>
    <property type="evidence" value="ECO:0007669"/>
    <property type="project" value="InterPro"/>
</dbReference>
<dbReference type="Pfam" id="PF00703">
    <property type="entry name" value="Glyco_hydro_2"/>
    <property type="match status" value="1"/>
</dbReference>
<dbReference type="Gene3D" id="2.60.40.10">
    <property type="entry name" value="Immunoglobulins"/>
    <property type="match status" value="3"/>
</dbReference>
<dbReference type="Pfam" id="PF22666">
    <property type="entry name" value="Glyco_hydro_2_N2"/>
    <property type="match status" value="1"/>
</dbReference>
<dbReference type="GO" id="GO:0005975">
    <property type="term" value="P:carbohydrate metabolic process"/>
    <property type="evidence" value="ECO:0007669"/>
    <property type="project" value="InterPro"/>
</dbReference>
<feature type="domain" description="Beta-mannosidase-like galactose-binding" evidence="6">
    <location>
        <begin position="57"/>
        <end position="172"/>
    </location>
</feature>
<evidence type="ECO:0000259" key="6">
    <source>
        <dbReference type="Pfam" id="PF22666"/>
    </source>
</evidence>
<dbReference type="EMBL" id="LKCN02000010">
    <property type="protein sequence ID" value="RCI11804.1"/>
    <property type="molecule type" value="Genomic_DNA"/>
</dbReference>
<dbReference type="PANTHER" id="PTHR43536:SF1">
    <property type="entry name" value="MANNOSYLGLYCOPROTEIN ENDO-BETA-MANNOSIDASE"/>
    <property type="match status" value="1"/>
</dbReference>
<dbReference type="InterPro" id="IPR008979">
    <property type="entry name" value="Galactose-bd-like_sf"/>
</dbReference>
<dbReference type="PANTHER" id="PTHR43536">
    <property type="entry name" value="MANNOSYLGLYCOPROTEIN ENDO-BETA-MANNOSIDASE"/>
    <property type="match status" value="1"/>
</dbReference>
<dbReference type="InterPro" id="IPR054593">
    <property type="entry name" value="Beta-mannosidase-like_N2"/>
</dbReference>
<comment type="caution">
    <text evidence="7">The sequence shown here is derived from an EMBL/GenBank/DDBJ whole genome shotgun (WGS) entry which is preliminary data.</text>
</comment>
<dbReference type="SUPFAM" id="SSF51445">
    <property type="entry name" value="(Trans)glycosidases"/>
    <property type="match status" value="1"/>
</dbReference>
<feature type="domain" description="Exo-beta-D-glucosaminidase Ig-fold" evidence="5">
    <location>
        <begin position="775"/>
        <end position="880"/>
    </location>
</feature>